<dbReference type="GO" id="GO:0016740">
    <property type="term" value="F:transferase activity"/>
    <property type="evidence" value="ECO:0007669"/>
    <property type="project" value="UniProtKB-KW"/>
</dbReference>
<evidence type="ECO:0000256" key="2">
    <source>
        <dbReference type="ARBA" id="ARBA00022840"/>
    </source>
</evidence>
<dbReference type="InterPro" id="IPR002575">
    <property type="entry name" value="Aminoglycoside_PTrfase"/>
</dbReference>
<feature type="domain" description="Aminoglycoside phosphotransferase" evidence="3">
    <location>
        <begin position="26"/>
        <end position="253"/>
    </location>
</feature>
<dbReference type="AlphaFoldDB" id="A0A369XGG5"/>
<keyword evidence="2" id="KW-0067">ATP-binding</keyword>
<evidence type="ECO:0000259" key="3">
    <source>
        <dbReference type="Pfam" id="PF01636"/>
    </source>
</evidence>
<dbReference type="InterPro" id="IPR011009">
    <property type="entry name" value="Kinase-like_dom_sf"/>
</dbReference>
<dbReference type="EMBL" id="QPGA01000053">
    <property type="protein sequence ID" value="RDE49181.1"/>
    <property type="molecule type" value="Genomic_DNA"/>
</dbReference>
<name>A0A369XGG5_9PROT</name>
<dbReference type="Pfam" id="PF01636">
    <property type="entry name" value="APH"/>
    <property type="match status" value="1"/>
</dbReference>
<dbReference type="GO" id="GO:0005524">
    <property type="term" value="F:ATP binding"/>
    <property type="evidence" value="ECO:0007669"/>
    <property type="project" value="UniProtKB-KW"/>
</dbReference>
<evidence type="ECO:0000313" key="5">
    <source>
        <dbReference type="Proteomes" id="UP000253831"/>
    </source>
</evidence>
<evidence type="ECO:0000256" key="1">
    <source>
        <dbReference type="ARBA" id="ARBA00022741"/>
    </source>
</evidence>
<dbReference type="PANTHER" id="PTHR33540">
    <property type="entry name" value="TRNA THREONYLCARBAMOYLADENOSINE BIOSYNTHESIS PROTEIN TSAE"/>
    <property type="match status" value="1"/>
</dbReference>
<dbReference type="Gene3D" id="3.30.200.20">
    <property type="entry name" value="Phosphorylase Kinase, domain 1"/>
    <property type="match status" value="1"/>
</dbReference>
<protein>
    <submittedName>
        <fullName evidence="4">Aminoglycoside phosphotransferase</fullName>
    </submittedName>
</protein>
<accession>A0A369XGG5</accession>
<reference evidence="4 5" key="1">
    <citation type="submission" date="2018-05" db="EMBL/GenBank/DDBJ databases">
        <title>Integrated omic analyses show evidence that a Ca. Accumulibacter phosphatis strain performs denitrification under micro-aerobic conditions.</title>
        <authorList>
            <person name="Camejo P.Y."/>
            <person name="Katherine M.D."/>
            <person name="Daniel N.R."/>
        </authorList>
    </citation>
    <scope>NUCLEOTIDE SEQUENCE [LARGE SCALE GENOMIC DNA]</scope>
    <source>
        <strain evidence="4">UW-LDO-IC</strain>
    </source>
</reference>
<sequence length="344" mass="39562">MPRTTLLRNWLGQVFESAFPGWDVHLEAASADASFRRYFRVLLPDQTTRIVMDAPPEKEDCRPFIQVAALFRRADVHLPEVLVSDLEQGFLLLSDLGNTTYLSALQGDRSAAARLYADANRALLAIQLASRPGVLPAYDRDLLSRELALFPEWYLRRHLGVGIDEGMQGTLQTVFEAILVNNLQQPQVYVHRDYHSRNLMLVGEPAPAFPSNPGILDFQDAVYGPLTYDLVSLYRDAYIDWPEDQELDFVIRYWEGARQAGLPVQADFHDFYRDYEWMGVQRQLKVLGIFARLCHRDAKSDYLADMPRVLSYLRRTCERYSELRPLARLLDVLEKRPLSVGYSF</sequence>
<dbReference type="Gene3D" id="3.90.1200.10">
    <property type="match status" value="1"/>
</dbReference>
<proteinExistence type="predicted"/>
<keyword evidence="4" id="KW-0808">Transferase</keyword>
<keyword evidence="1" id="KW-0547">Nucleotide-binding</keyword>
<dbReference type="PANTHER" id="PTHR33540:SF1">
    <property type="entry name" value="N-ACETYLMURAMATE_N-ACETYLGLUCOSAMINE KINASE"/>
    <property type="match status" value="1"/>
</dbReference>
<gene>
    <name evidence="4" type="ORF">DVS81_17915</name>
</gene>
<dbReference type="Proteomes" id="UP000253831">
    <property type="component" value="Unassembled WGS sequence"/>
</dbReference>
<evidence type="ECO:0000313" key="4">
    <source>
        <dbReference type="EMBL" id="RDE49181.1"/>
    </source>
</evidence>
<organism evidence="4 5">
    <name type="scientific">Candidatus Accumulibacter meliphilus</name>
    <dbReference type="NCBI Taxonomy" id="2211374"/>
    <lineage>
        <taxon>Bacteria</taxon>
        <taxon>Pseudomonadati</taxon>
        <taxon>Pseudomonadota</taxon>
        <taxon>Betaproteobacteria</taxon>
        <taxon>Candidatus Accumulibacter</taxon>
    </lineage>
</organism>
<comment type="caution">
    <text evidence="4">The sequence shown here is derived from an EMBL/GenBank/DDBJ whole genome shotgun (WGS) entry which is preliminary data.</text>
</comment>
<dbReference type="SUPFAM" id="SSF56112">
    <property type="entry name" value="Protein kinase-like (PK-like)"/>
    <property type="match status" value="1"/>
</dbReference>